<dbReference type="Gene3D" id="3.30.450.20">
    <property type="entry name" value="PAS domain"/>
    <property type="match status" value="3"/>
</dbReference>
<dbReference type="SUPFAM" id="SSF55073">
    <property type="entry name" value="Nucleotide cyclase"/>
    <property type="match status" value="1"/>
</dbReference>
<dbReference type="InterPro" id="IPR035965">
    <property type="entry name" value="PAS-like_dom_sf"/>
</dbReference>
<organism evidence="5 6">
    <name type="scientific">Fluctibacter halophilus</name>
    <dbReference type="NCBI Taxonomy" id="226011"/>
    <lineage>
        <taxon>Bacteria</taxon>
        <taxon>Pseudomonadati</taxon>
        <taxon>Pseudomonadota</taxon>
        <taxon>Gammaproteobacteria</taxon>
        <taxon>Alteromonadales</taxon>
        <taxon>Alteromonadaceae</taxon>
        <taxon>Fluctibacter</taxon>
    </lineage>
</organism>
<evidence type="ECO:0000259" key="2">
    <source>
        <dbReference type="PROSITE" id="PS50113"/>
    </source>
</evidence>
<name>A0ABS8GCR6_9ALTE</name>
<dbReference type="PANTHER" id="PTHR44757:SF2">
    <property type="entry name" value="BIOFILM ARCHITECTURE MAINTENANCE PROTEIN MBAA"/>
    <property type="match status" value="1"/>
</dbReference>
<dbReference type="EMBL" id="JAJEWP010000012">
    <property type="protein sequence ID" value="MCC2618352.1"/>
    <property type="molecule type" value="Genomic_DNA"/>
</dbReference>
<dbReference type="InterPro" id="IPR000160">
    <property type="entry name" value="GGDEF_dom"/>
</dbReference>
<gene>
    <name evidence="5" type="ORF">LJ739_19015</name>
</gene>
<dbReference type="Pfam" id="PF00989">
    <property type="entry name" value="PAS"/>
    <property type="match status" value="1"/>
</dbReference>
<dbReference type="Pfam" id="PF00990">
    <property type="entry name" value="GGDEF"/>
    <property type="match status" value="1"/>
</dbReference>
<dbReference type="InterPro" id="IPR043128">
    <property type="entry name" value="Rev_trsase/Diguanyl_cyclase"/>
</dbReference>
<dbReference type="PROSITE" id="PS50112">
    <property type="entry name" value="PAS"/>
    <property type="match status" value="2"/>
</dbReference>
<evidence type="ECO:0000259" key="3">
    <source>
        <dbReference type="PROSITE" id="PS50883"/>
    </source>
</evidence>
<dbReference type="Gene3D" id="3.30.70.270">
    <property type="match status" value="1"/>
</dbReference>
<dbReference type="SMART" id="SM00052">
    <property type="entry name" value="EAL"/>
    <property type="match status" value="1"/>
</dbReference>
<dbReference type="Proteomes" id="UP001520878">
    <property type="component" value="Unassembled WGS sequence"/>
</dbReference>
<evidence type="ECO:0000313" key="5">
    <source>
        <dbReference type="EMBL" id="MCC2618352.1"/>
    </source>
</evidence>
<dbReference type="InterPro" id="IPR029787">
    <property type="entry name" value="Nucleotide_cyclase"/>
</dbReference>
<dbReference type="PROSITE" id="PS50113">
    <property type="entry name" value="PAC"/>
    <property type="match status" value="1"/>
</dbReference>
<dbReference type="PROSITE" id="PS50887">
    <property type="entry name" value="GGDEF"/>
    <property type="match status" value="1"/>
</dbReference>
<evidence type="ECO:0000259" key="1">
    <source>
        <dbReference type="PROSITE" id="PS50112"/>
    </source>
</evidence>
<dbReference type="PROSITE" id="PS50883">
    <property type="entry name" value="EAL"/>
    <property type="match status" value="1"/>
</dbReference>
<reference evidence="5 6" key="1">
    <citation type="submission" date="2021-10" db="EMBL/GenBank/DDBJ databases">
        <title>Draft genome of Aestuariibacter halophilus JC2043.</title>
        <authorList>
            <person name="Emsley S.A."/>
            <person name="Pfannmuller K.M."/>
            <person name="Ushijima B."/>
            <person name="Saw J.H."/>
            <person name="Videau P."/>
        </authorList>
    </citation>
    <scope>NUCLEOTIDE SEQUENCE [LARGE SCALE GENOMIC DNA]</scope>
    <source>
        <strain evidence="5 6">JC2043</strain>
    </source>
</reference>
<dbReference type="NCBIfam" id="TIGR00229">
    <property type="entry name" value="sensory_box"/>
    <property type="match status" value="2"/>
</dbReference>
<proteinExistence type="predicted"/>
<dbReference type="InterPro" id="IPR001610">
    <property type="entry name" value="PAC"/>
</dbReference>
<protein>
    <submittedName>
        <fullName evidence="5">EAL domain-containing protein</fullName>
    </submittedName>
</protein>
<feature type="domain" description="PAS" evidence="1">
    <location>
        <begin position="133"/>
        <end position="209"/>
    </location>
</feature>
<dbReference type="Pfam" id="PF00563">
    <property type="entry name" value="EAL"/>
    <property type="match status" value="1"/>
</dbReference>
<dbReference type="CDD" id="cd01949">
    <property type="entry name" value="GGDEF"/>
    <property type="match status" value="1"/>
</dbReference>
<dbReference type="InterPro" id="IPR000014">
    <property type="entry name" value="PAS"/>
</dbReference>
<comment type="caution">
    <text evidence="5">The sequence shown here is derived from an EMBL/GenBank/DDBJ whole genome shotgun (WGS) entry which is preliminary data.</text>
</comment>
<accession>A0ABS8GCR6</accession>
<dbReference type="Gene3D" id="2.10.70.100">
    <property type="match status" value="1"/>
</dbReference>
<feature type="domain" description="PAS" evidence="1">
    <location>
        <begin position="9"/>
        <end position="79"/>
    </location>
</feature>
<dbReference type="SMART" id="SM00267">
    <property type="entry name" value="GGDEF"/>
    <property type="match status" value="1"/>
</dbReference>
<dbReference type="CDD" id="cd00130">
    <property type="entry name" value="PAS"/>
    <property type="match status" value="3"/>
</dbReference>
<dbReference type="InterPro" id="IPR001633">
    <property type="entry name" value="EAL_dom"/>
</dbReference>
<dbReference type="CDD" id="cd01948">
    <property type="entry name" value="EAL"/>
    <property type="match status" value="1"/>
</dbReference>
<feature type="domain" description="GGDEF" evidence="4">
    <location>
        <begin position="415"/>
        <end position="547"/>
    </location>
</feature>
<evidence type="ECO:0000313" key="6">
    <source>
        <dbReference type="Proteomes" id="UP001520878"/>
    </source>
</evidence>
<dbReference type="InterPro" id="IPR035919">
    <property type="entry name" value="EAL_sf"/>
</dbReference>
<dbReference type="SUPFAM" id="SSF141868">
    <property type="entry name" value="EAL domain-like"/>
    <property type="match status" value="1"/>
</dbReference>
<dbReference type="SMART" id="SM00091">
    <property type="entry name" value="PAS"/>
    <property type="match status" value="3"/>
</dbReference>
<dbReference type="InterPro" id="IPR013767">
    <property type="entry name" value="PAS_fold"/>
</dbReference>
<evidence type="ECO:0000259" key="4">
    <source>
        <dbReference type="PROSITE" id="PS50887"/>
    </source>
</evidence>
<dbReference type="InterPro" id="IPR052155">
    <property type="entry name" value="Biofilm_reg_signaling"/>
</dbReference>
<dbReference type="RefSeq" id="WP_229163173.1">
    <property type="nucleotide sequence ID" value="NZ_JAJEWP010000012.1"/>
</dbReference>
<keyword evidence="6" id="KW-1185">Reference proteome</keyword>
<dbReference type="Pfam" id="PF13426">
    <property type="entry name" value="PAS_9"/>
    <property type="match status" value="1"/>
</dbReference>
<dbReference type="PANTHER" id="PTHR44757">
    <property type="entry name" value="DIGUANYLATE CYCLASE DGCP"/>
    <property type="match status" value="1"/>
</dbReference>
<sequence length="804" mass="90761">MEGRFGLSSGNEFEVLINSVCDALIIVDSKGEVIWSNRQLFDLLGYTVDEIVGCNINLLLPEEFREAHKVLLAQYFNRPSSRPMGYSRPLSAISKFNKSVTVDIALSPIRWKGQECALASLRENSIGTQGHASHTEIQQLLDESQSIANIGAWDWDILKDTLHWSDQIFKIFGVDKRTFTPSYSAFLSFVHYQDRAIVEDAVKQALENDSPYKAHHRIVSNDNALRHVVERGKVYRDEHGNPIRMIGTVQDVTSEYNHQMQLKLAESVFRHSFDGAISTDRAFRILRANPAFERMSGYRSNDLERISLAEIIPGIQEELISNQLNDSGHWRGALECQRANEETFPVHLSISRIDDEFSASSKYYVVTLTDISSIKMHEEQLRKLAYFDPLTSLYNRSFFIEKTSQAIELCQRKNKSLSILFVDLDGFKEINDTQGHQEGDSLLVDIALKLSQVVQDRGLLARFGGDEFVVLLRTGNISRVTKLANEMLDVLSFTKEYSSYSYKVTASVGIALYPKHGSSEQDLIKKADIAMYKAKYAGKNRLMFYQEEFGEEKSFRLRLISELEKAINNDEIEVNFQPIVESCEEEACYFEALARWNHSTEGVISPAQFIPIAEETGLIIPLGELVMKKVRAFIDTWKLVKGSDVKVAVNLSVAQLYHESLQGSINRIFGDREGICKSLIFEITESSIMHQLEPAQSKLNQLKALGSTIAIDDFGTGYSSLSYLSKLPIDIVKVDRSFVLSLPENQDDSAICKAIISLSHSLNLKVVAEGIETEAQYSHLKSLDCDYIQGYLISKPMPCEVFLS</sequence>
<dbReference type="SMART" id="SM00086">
    <property type="entry name" value="PAC"/>
    <property type="match status" value="2"/>
</dbReference>
<feature type="domain" description="EAL" evidence="3">
    <location>
        <begin position="556"/>
        <end position="804"/>
    </location>
</feature>
<dbReference type="InterPro" id="IPR000700">
    <property type="entry name" value="PAS-assoc_C"/>
</dbReference>
<dbReference type="InterPro" id="IPR013655">
    <property type="entry name" value="PAS_fold_3"/>
</dbReference>
<dbReference type="Gene3D" id="3.20.20.450">
    <property type="entry name" value="EAL domain"/>
    <property type="match status" value="1"/>
</dbReference>
<dbReference type="NCBIfam" id="TIGR00254">
    <property type="entry name" value="GGDEF"/>
    <property type="match status" value="1"/>
</dbReference>
<dbReference type="Pfam" id="PF08447">
    <property type="entry name" value="PAS_3"/>
    <property type="match status" value="1"/>
</dbReference>
<feature type="domain" description="PAC" evidence="2">
    <location>
        <begin position="212"/>
        <end position="264"/>
    </location>
</feature>
<dbReference type="SUPFAM" id="SSF55785">
    <property type="entry name" value="PYP-like sensor domain (PAS domain)"/>
    <property type="match status" value="3"/>
</dbReference>